<dbReference type="PANTHER" id="PTHR43772:SF2">
    <property type="entry name" value="PUTATIVE (AFU_ORTHOLOGUE AFUA_2G04480)-RELATED"/>
    <property type="match status" value="1"/>
</dbReference>
<dbReference type="Pfam" id="PF04616">
    <property type="entry name" value="Glyco_hydro_43"/>
    <property type="match status" value="1"/>
</dbReference>
<keyword evidence="3 7" id="KW-0378">Hydrolase</keyword>
<dbReference type="CDD" id="cd18620">
    <property type="entry name" value="GH43_XylA-like"/>
    <property type="match status" value="1"/>
</dbReference>
<dbReference type="GO" id="GO:0045493">
    <property type="term" value="P:xylan catabolic process"/>
    <property type="evidence" value="ECO:0007669"/>
    <property type="project" value="UniProtKB-KW"/>
</dbReference>
<accession>U2V0F7</accession>
<dbReference type="Proteomes" id="UP000016638">
    <property type="component" value="Unassembled WGS sequence"/>
</dbReference>
<comment type="caution">
    <text evidence="8">The sequence shown here is derived from an EMBL/GenBank/DDBJ whole genome shotgun (WGS) entry which is preliminary data.</text>
</comment>
<organism evidence="8 9">
    <name type="scientific">Olsenella profusa F0195</name>
    <dbReference type="NCBI Taxonomy" id="1125712"/>
    <lineage>
        <taxon>Bacteria</taxon>
        <taxon>Bacillati</taxon>
        <taxon>Actinomycetota</taxon>
        <taxon>Coriobacteriia</taxon>
        <taxon>Coriobacteriales</taxon>
        <taxon>Atopobiaceae</taxon>
        <taxon>Olsenella</taxon>
    </lineage>
</organism>
<comment type="similarity">
    <text evidence="1 7">Belongs to the glycosyl hydrolase 43 family.</text>
</comment>
<protein>
    <submittedName>
        <fullName evidence="8">Glycoside hydrolase, family 43 domain protein</fullName>
    </submittedName>
</protein>
<dbReference type="eggNOG" id="COG2272">
    <property type="taxonomic scope" value="Bacteria"/>
</dbReference>
<name>U2V0F7_9ACTN</name>
<evidence type="ECO:0000313" key="9">
    <source>
        <dbReference type="Proteomes" id="UP000016638"/>
    </source>
</evidence>
<evidence type="ECO:0000256" key="1">
    <source>
        <dbReference type="ARBA" id="ARBA00009865"/>
    </source>
</evidence>
<keyword evidence="2" id="KW-0624">Polysaccharide degradation</keyword>
<feature type="site" description="Important for catalytic activity, responsible for pKa modulation of the active site Glu and correct orientation of both the proton donor and substrate" evidence="6">
    <location>
        <position position="147"/>
    </location>
</feature>
<dbReference type="SUPFAM" id="SSF75005">
    <property type="entry name" value="Arabinanase/levansucrase/invertase"/>
    <property type="match status" value="1"/>
</dbReference>
<reference evidence="8 9" key="1">
    <citation type="submission" date="2013-08" db="EMBL/GenBank/DDBJ databases">
        <authorList>
            <person name="Durkin A.S."/>
            <person name="Haft D.R."/>
            <person name="McCorrison J."/>
            <person name="Torralba M."/>
            <person name="Gillis M."/>
            <person name="Haft D.H."/>
            <person name="Methe B."/>
            <person name="Sutton G."/>
            <person name="Nelson K.E."/>
        </authorList>
    </citation>
    <scope>NUCLEOTIDE SEQUENCE [LARGE SCALE GENOMIC DNA]</scope>
    <source>
        <strain evidence="8 9">F0195</strain>
    </source>
</reference>
<sequence>MREFDGLRGQAVNPFLPQDVYVADGEVHVFGGRAYLFGSHDVEGGNEFCMGDYEFFSAPVDDLSAWTSRGVSYNPRQDPLWSPRRRYAYAPDVVRGNDGRFYLYYRLAGYQGPISVAVCDEPDGNYDYLGFVRNEDGSPLRRFVPFDPAVMNDGGTIRLYYGTWWPFDQMPVVLRPIFRRVEAGMFGKTPQQIAAQPGGVMGPVTCTLQDDMLTVATQPVRVLPTDTRHTPFASHFAIPALSAGHGMVGHGFFEASSIRKVGERYVFVYSSVNNHELCYATSDRPDGGFTYGGVLVSNGDVGVDGRDECDRANATGTTHGSIECIGDQWYVFYHRLTHGTDWSRQMCAEKIFPQADGSIEQVPLTSCGLSEGDLRGRGSYPATICCHLTNGHMPHTGNRAVQGIPMVTHEGEGSDAVRFVGGMSGGCYALYRYFDLTRTRGVGVVGRGSGSLEVRMDGTMVGRLQLDTSEWQGARVDVHGLSVHASIELACHDGRLDLLTLELA</sequence>
<evidence type="ECO:0000256" key="7">
    <source>
        <dbReference type="RuleBase" id="RU361187"/>
    </source>
</evidence>
<dbReference type="EMBL" id="AWEZ01000069">
    <property type="protein sequence ID" value="ERL06171.1"/>
    <property type="molecule type" value="Genomic_DNA"/>
</dbReference>
<evidence type="ECO:0000256" key="2">
    <source>
        <dbReference type="ARBA" id="ARBA00022651"/>
    </source>
</evidence>
<dbReference type="PANTHER" id="PTHR43772">
    <property type="entry name" value="ENDO-1,4-BETA-XYLANASE"/>
    <property type="match status" value="1"/>
</dbReference>
<keyword evidence="5 7" id="KW-0326">Glycosidase</keyword>
<dbReference type="Gene3D" id="2.115.10.20">
    <property type="entry name" value="Glycosyl hydrolase domain, family 43"/>
    <property type="match status" value="1"/>
</dbReference>
<dbReference type="InterPro" id="IPR052176">
    <property type="entry name" value="Glycosyl_Hydrlase_43_Enz"/>
</dbReference>
<evidence type="ECO:0000256" key="5">
    <source>
        <dbReference type="ARBA" id="ARBA00023295"/>
    </source>
</evidence>
<dbReference type="GO" id="GO:0004553">
    <property type="term" value="F:hydrolase activity, hydrolyzing O-glycosyl compounds"/>
    <property type="evidence" value="ECO:0007669"/>
    <property type="project" value="InterPro"/>
</dbReference>
<dbReference type="AlphaFoldDB" id="U2V0F7"/>
<evidence type="ECO:0000256" key="6">
    <source>
        <dbReference type="PIRSR" id="PIRSR606710-2"/>
    </source>
</evidence>
<keyword evidence="4" id="KW-0119">Carbohydrate metabolism</keyword>
<evidence type="ECO:0000256" key="4">
    <source>
        <dbReference type="ARBA" id="ARBA00023277"/>
    </source>
</evidence>
<dbReference type="InterPro" id="IPR023296">
    <property type="entry name" value="Glyco_hydro_beta-prop_sf"/>
</dbReference>
<dbReference type="InterPro" id="IPR006710">
    <property type="entry name" value="Glyco_hydro_43"/>
</dbReference>
<keyword evidence="2" id="KW-0858">Xylan degradation</keyword>
<dbReference type="PATRIC" id="fig|1125712.3.peg.2316"/>
<proteinExistence type="inferred from homology"/>
<evidence type="ECO:0000313" key="8">
    <source>
        <dbReference type="EMBL" id="ERL06171.1"/>
    </source>
</evidence>
<dbReference type="STRING" id="1125712.HMPREF1316_0656"/>
<gene>
    <name evidence="8" type="ORF">HMPREF1316_0656</name>
</gene>
<keyword evidence="9" id="KW-1185">Reference proteome</keyword>
<evidence type="ECO:0000256" key="3">
    <source>
        <dbReference type="ARBA" id="ARBA00022801"/>
    </source>
</evidence>